<dbReference type="Gene3D" id="3.10.450.50">
    <property type="match status" value="1"/>
</dbReference>
<dbReference type="EMBL" id="JFBM01000055">
    <property type="protein sequence ID" value="KFU75801.1"/>
    <property type="molecule type" value="Genomic_DNA"/>
</dbReference>
<accession>A0A2P2FGF6</accession>
<dbReference type="Pfam" id="PF12680">
    <property type="entry name" value="SnoaL_2"/>
    <property type="match status" value="1"/>
</dbReference>
<dbReference type="AlphaFoldDB" id="A0A2P2FGF6"/>
<comment type="caution">
    <text evidence="2">The sequence shown here is derived from an EMBL/GenBank/DDBJ whole genome shotgun (WGS) entry which is preliminary data.</text>
</comment>
<dbReference type="RefSeq" id="WP_091598904.1">
    <property type="nucleotide sequence ID" value="NZ_JFBM01000055.1"/>
</dbReference>
<organism evidence="2 3">
    <name type="scientific">Amycolatopsis lurida NRRL 2430</name>
    <dbReference type="NCBI Taxonomy" id="1460371"/>
    <lineage>
        <taxon>Bacteria</taxon>
        <taxon>Bacillati</taxon>
        <taxon>Actinomycetota</taxon>
        <taxon>Actinomycetes</taxon>
        <taxon>Pseudonocardiales</taxon>
        <taxon>Pseudonocardiaceae</taxon>
        <taxon>Amycolatopsis</taxon>
    </lineage>
</organism>
<reference evidence="2 3" key="1">
    <citation type="journal article" date="2014" name="Genome Announc.">
        <title>Draft Genome Sequence of Amycolatopsis lurida NRRL 2430, Producer of the Glycopeptide Family Antibiotic Ristocetin.</title>
        <authorList>
            <person name="Kwun M.J."/>
            <person name="Hong H.J."/>
        </authorList>
    </citation>
    <scope>NUCLEOTIDE SEQUENCE [LARGE SCALE GENOMIC DNA]</scope>
    <source>
        <strain evidence="2 3">NRRL 2430</strain>
    </source>
</reference>
<dbReference type="Proteomes" id="UP000256220">
    <property type="component" value="Unassembled WGS sequence"/>
</dbReference>
<dbReference type="InterPro" id="IPR032710">
    <property type="entry name" value="NTF2-like_dom_sf"/>
</dbReference>
<feature type="domain" description="SnoaL-like" evidence="1">
    <location>
        <begin position="12"/>
        <end position="111"/>
    </location>
</feature>
<sequence length="132" mass="14132">MSANDPGDLHRLFIDAVNAHDLDAVMALFEPDPVGVDLDGNTLHGGAAMREFLGGFLSVTRRLEGQTRKVILAGDLALISSNWRAVIATPAGSSVTSEGTTAEVARRQADGTWRFLIDDPQFLHESVSEAKS</sequence>
<keyword evidence="3" id="KW-1185">Reference proteome</keyword>
<name>A0A2P2FGF6_AMYLU</name>
<dbReference type="InterPro" id="IPR037401">
    <property type="entry name" value="SnoaL-like"/>
</dbReference>
<proteinExistence type="predicted"/>
<dbReference type="NCBIfam" id="TIGR02246">
    <property type="entry name" value="SgcJ/EcaC family oxidoreductase"/>
    <property type="match status" value="1"/>
</dbReference>
<evidence type="ECO:0000313" key="2">
    <source>
        <dbReference type="EMBL" id="KFU75801.1"/>
    </source>
</evidence>
<dbReference type="InterPro" id="IPR011944">
    <property type="entry name" value="Steroid_delta5-4_isomerase"/>
</dbReference>
<evidence type="ECO:0000259" key="1">
    <source>
        <dbReference type="Pfam" id="PF12680"/>
    </source>
</evidence>
<dbReference type="SUPFAM" id="SSF54427">
    <property type="entry name" value="NTF2-like"/>
    <property type="match status" value="1"/>
</dbReference>
<evidence type="ECO:0000313" key="3">
    <source>
        <dbReference type="Proteomes" id="UP000256220"/>
    </source>
</evidence>
<protein>
    <recommendedName>
        <fullName evidence="1">SnoaL-like domain-containing protein</fullName>
    </recommendedName>
</protein>
<gene>
    <name evidence="2" type="ORF">BB31_39565</name>
</gene>